<evidence type="ECO:0000313" key="1">
    <source>
        <dbReference type="EMBL" id="KAG0663393.1"/>
    </source>
</evidence>
<evidence type="ECO:0000313" key="2">
    <source>
        <dbReference type="Proteomes" id="UP000777482"/>
    </source>
</evidence>
<protein>
    <submittedName>
        <fullName evidence="1">Uncharacterized protein</fullName>
    </submittedName>
</protein>
<dbReference type="Proteomes" id="UP000777482">
    <property type="component" value="Unassembled WGS sequence"/>
</dbReference>
<gene>
    <name evidence="1" type="ORF">C6P46_002732</name>
</gene>
<keyword evidence="2" id="KW-1185">Reference proteome</keyword>
<name>A0A9P7B870_RHOMI</name>
<dbReference type="EMBL" id="PUHQ01000020">
    <property type="protein sequence ID" value="KAG0663393.1"/>
    <property type="molecule type" value="Genomic_DNA"/>
</dbReference>
<accession>A0A9P7B870</accession>
<organism evidence="1 2">
    <name type="scientific">Rhodotorula mucilaginosa</name>
    <name type="common">Yeast</name>
    <name type="synonym">Rhodotorula rubra</name>
    <dbReference type="NCBI Taxonomy" id="5537"/>
    <lineage>
        <taxon>Eukaryota</taxon>
        <taxon>Fungi</taxon>
        <taxon>Dikarya</taxon>
        <taxon>Basidiomycota</taxon>
        <taxon>Pucciniomycotina</taxon>
        <taxon>Microbotryomycetes</taxon>
        <taxon>Sporidiobolales</taxon>
        <taxon>Sporidiobolaceae</taxon>
        <taxon>Rhodotorula</taxon>
    </lineage>
</organism>
<dbReference type="AlphaFoldDB" id="A0A9P7B870"/>
<sequence>MPAPCAPTSSHTRLSLSRSSSFHGRKIRSAWNISNDFCTPPPALRVDPTILGVQLVAVDCTSSPTGAFRRALPSGSLANKGRSLRQTIPSPPSELTSGIEVVVDQACKLLPSRPPCPPRETVSRSMLRSRRIRHRNEQQPTVPLGHLLDGQNCLPLDQLFDLPHHSAHANLERIKTPRFIGPRLVHARCRPPLSPDRTATHTLQR</sequence>
<proteinExistence type="predicted"/>
<comment type="caution">
    <text evidence="1">The sequence shown here is derived from an EMBL/GenBank/DDBJ whole genome shotgun (WGS) entry which is preliminary data.</text>
</comment>
<reference evidence="1 2" key="1">
    <citation type="submission" date="2020-11" db="EMBL/GenBank/DDBJ databases">
        <title>Kefir isolates.</title>
        <authorList>
            <person name="Marcisauskas S."/>
            <person name="Kim Y."/>
            <person name="Blasche S."/>
        </authorList>
    </citation>
    <scope>NUCLEOTIDE SEQUENCE [LARGE SCALE GENOMIC DNA]</scope>
    <source>
        <strain evidence="1 2">KR</strain>
    </source>
</reference>